<evidence type="ECO:0000313" key="2">
    <source>
        <dbReference type="Proteomes" id="UP001222027"/>
    </source>
</evidence>
<name>A0AAV8Q9D5_ENSVE</name>
<dbReference type="EMBL" id="JAQQAF010000008">
    <property type="protein sequence ID" value="KAJ8465489.1"/>
    <property type="molecule type" value="Genomic_DNA"/>
</dbReference>
<accession>A0AAV8Q9D5</accession>
<reference evidence="1 2" key="1">
    <citation type="submission" date="2022-12" db="EMBL/GenBank/DDBJ databases">
        <title>Chromosome-scale assembly of the Ensete ventricosum genome.</title>
        <authorList>
            <person name="Dussert Y."/>
            <person name="Stocks J."/>
            <person name="Wendawek A."/>
            <person name="Woldeyes F."/>
            <person name="Nichols R.A."/>
            <person name="Borrell J.S."/>
        </authorList>
    </citation>
    <scope>NUCLEOTIDE SEQUENCE [LARGE SCALE GENOMIC DNA]</scope>
    <source>
        <strain evidence="2">cv. Maze</strain>
        <tissue evidence="1">Seeds</tissue>
    </source>
</reference>
<organism evidence="1 2">
    <name type="scientific">Ensete ventricosum</name>
    <name type="common">Abyssinian banana</name>
    <name type="synonym">Musa ensete</name>
    <dbReference type="NCBI Taxonomy" id="4639"/>
    <lineage>
        <taxon>Eukaryota</taxon>
        <taxon>Viridiplantae</taxon>
        <taxon>Streptophyta</taxon>
        <taxon>Embryophyta</taxon>
        <taxon>Tracheophyta</taxon>
        <taxon>Spermatophyta</taxon>
        <taxon>Magnoliopsida</taxon>
        <taxon>Liliopsida</taxon>
        <taxon>Zingiberales</taxon>
        <taxon>Musaceae</taxon>
        <taxon>Ensete</taxon>
    </lineage>
</organism>
<gene>
    <name evidence="1" type="ORF">OPV22_028041</name>
</gene>
<evidence type="ECO:0000313" key="1">
    <source>
        <dbReference type="EMBL" id="KAJ8465489.1"/>
    </source>
</evidence>
<proteinExistence type="predicted"/>
<comment type="caution">
    <text evidence="1">The sequence shown here is derived from an EMBL/GenBank/DDBJ whole genome shotgun (WGS) entry which is preliminary data.</text>
</comment>
<dbReference type="Proteomes" id="UP001222027">
    <property type="component" value="Unassembled WGS sequence"/>
</dbReference>
<keyword evidence="2" id="KW-1185">Reference proteome</keyword>
<dbReference type="AlphaFoldDB" id="A0AAV8Q9D5"/>
<protein>
    <submittedName>
        <fullName evidence="1">Uncharacterized protein</fullName>
    </submittedName>
</protein>
<sequence>MGNAGRRGKRGALRSSPYAMATWQRASEMTLFATGEWGSSTRALTDVQQLNRKLKKAIHGFNCFALKCREEDASE</sequence>